<protein>
    <recommendedName>
        <fullName evidence="3">DUF2726 domain-containing protein</fullName>
    </recommendedName>
</protein>
<dbReference type="EMBL" id="JBDKWZ010000002">
    <property type="protein sequence ID" value="MEN7547390.1"/>
    <property type="molecule type" value="Genomic_DNA"/>
</dbReference>
<comment type="caution">
    <text evidence="1">The sequence shown here is derived from an EMBL/GenBank/DDBJ whole genome shotgun (WGS) entry which is preliminary data.</text>
</comment>
<evidence type="ECO:0008006" key="3">
    <source>
        <dbReference type="Google" id="ProtNLM"/>
    </source>
</evidence>
<dbReference type="Proteomes" id="UP001403385">
    <property type="component" value="Unassembled WGS sequence"/>
</dbReference>
<evidence type="ECO:0000313" key="1">
    <source>
        <dbReference type="EMBL" id="MEN7547390.1"/>
    </source>
</evidence>
<gene>
    <name evidence="1" type="ORF">AAG747_05705</name>
</gene>
<sequence>MMTYTEVDFAHFEKILTNILKIDPSLFDIHPKTKNYKRIIPFRQIFQNNGIKISYINAEIDYEDCSDLKVGLSKMLTNLFGEVNQFDHLLIYRSDSMTTNKDIALILKTHDLTHFLSNSYKECYTSKYIFDVTMDDIYFYNLDNGMFYGYEHPGVLYTADLN</sequence>
<organism evidence="1 2">
    <name type="scientific">Rapidithrix thailandica</name>
    <dbReference type="NCBI Taxonomy" id="413964"/>
    <lineage>
        <taxon>Bacteria</taxon>
        <taxon>Pseudomonadati</taxon>
        <taxon>Bacteroidota</taxon>
        <taxon>Cytophagia</taxon>
        <taxon>Cytophagales</taxon>
        <taxon>Flammeovirgaceae</taxon>
        <taxon>Rapidithrix</taxon>
    </lineage>
</organism>
<name>A0AAW9RWE8_9BACT</name>
<accession>A0AAW9RWE8</accession>
<evidence type="ECO:0000313" key="2">
    <source>
        <dbReference type="Proteomes" id="UP001403385"/>
    </source>
</evidence>
<keyword evidence="2" id="KW-1185">Reference proteome</keyword>
<reference evidence="1 2" key="1">
    <citation type="submission" date="2024-04" db="EMBL/GenBank/DDBJ databases">
        <title>Novel genus in family Flammeovirgaceae.</title>
        <authorList>
            <person name="Nguyen T.H."/>
            <person name="Vuong T.Q."/>
            <person name="Le H."/>
            <person name="Kim S.-G."/>
        </authorList>
    </citation>
    <scope>NUCLEOTIDE SEQUENCE [LARGE SCALE GENOMIC DNA]</scope>
    <source>
        <strain evidence="1 2">JCM 23209</strain>
    </source>
</reference>
<dbReference type="RefSeq" id="WP_346820173.1">
    <property type="nucleotide sequence ID" value="NZ_JBDKWZ010000002.1"/>
</dbReference>
<proteinExistence type="predicted"/>
<dbReference type="AlphaFoldDB" id="A0AAW9RWE8"/>